<dbReference type="AlphaFoldDB" id="A0A840F253"/>
<keyword evidence="3" id="KW-1185">Reference proteome</keyword>
<reference evidence="2 3" key="1">
    <citation type="submission" date="2020-08" db="EMBL/GenBank/DDBJ databases">
        <title>Sequencing the genomes of 1000 actinobacteria strains.</title>
        <authorList>
            <person name="Klenk H.-P."/>
        </authorList>
    </citation>
    <scope>NUCLEOTIDE SEQUENCE [LARGE SCALE GENOMIC DNA]</scope>
    <source>
        <strain evidence="2 3">DSM 45298</strain>
    </source>
</reference>
<name>A0A840F253_9ACTN</name>
<dbReference type="EMBL" id="JACIFP010000001">
    <property type="protein sequence ID" value="MBB4135469.1"/>
    <property type="molecule type" value="Genomic_DNA"/>
</dbReference>
<feature type="transmembrane region" description="Helical" evidence="1">
    <location>
        <begin position="101"/>
        <end position="119"/>
    </location>
</feature>
<keyword evidence="1" id="KW-1133">Transmembrane helix</keyword>
<feature type="transmembrane region" description="Helical" evidence="1">
    <location>
        <begin position="152"/>
        <end position="171"/>
    </location>
</feature>
<feature type="transmembrane region" description="Helical" evidence="1">
    <location>
        <begin position="45"/>
        <end position="65"/>
    </location>
</feature>
<evidence type="ECO:0000256" key="1">
    <source>
        <dbReference type="SAM" id="Phobius"/>
    </source>
</evidence>
<comment type="caution">
    <text evidence="2">The sequence shown here is derived from an EMBL/GenBank/DDBJ whole genome shotgun (WGS) entry which is preliminary data.</text>
</comment>
<dbReference type="RefSeq" id="WP_183370511.1">
    <property type="nucleotide sequence ID" value="NZ_BAABHL010000065.1"/>
</dbReference>
<keyword evidence="1" id="KW-0812">Transmembrane</keyword>
<proteinExistence type="predicted"/>
<evidence type="ECO:0000313" key="3">
    <source>
        <dbReference type="Proteomes" id="UP000551501"/>
    </source>
</evidence>
<sequence length="190" mass="19945">MSSSTRSVGLADTIGDPGGAALFTFGLALTWVFFAEVVDHAASGALVFGLLVGGLGQTLGGVIAIIRKDNYLGNLLITYGLWLIGFHLLSIHEMGSPAARGFWSFALVVPSLFLLVPAIRMRAVAIILAFVFLIALELFLGFAMLNGDIAWLGKAVGWSALASAVPIYYLGYERLMGAVTPEPSADGVPA</sequence>
<keyword evidence="1" id="KW-0472">Membrane</keyword>
<evidence type="ECO:0000313" key="2">
    <source>
        <dbReference type="EMBL" id="MBB4135469.1"/>
    </source>
</evidence>
<gene>
    <name evidence="2" type="ORF">BKA16_002021</name>
</gene>
<feature type="transmembrane region" description="Helical" evidence="1">
    <location>
        <begin position="125"/>
        <end position="145"/>
    </location>
</feature>
<dbReference type="Proteomes" id="UP000551501">
    <property type="component" value="Unassembled WGS sequence"/>
</dbReference>
<organism evidence="2 3">
    <name type="scientific">Gordonia humi</name>
    <dbReference type="NCBI Taxonomy" id="686429"/>
    <lineage>
        <taxon>Bacteria</taxon>
        <taxon>Bacillati</taxon>
        <taxon>Actinomycetota</taxon>
        <taxon>Actinomycetes</taxon>
        <taxon>Mycobacteriales</taxon>
        <taxon>Gordoniaceae</taxon>
        <taxon>Gordonia</taxon>
    </lineage>
</organism>
<feature type="transmembrane region" description="Helical" evidence="1">
    <location>
        <begin position="20"/>
        <end position="38"/>
    </location>
</feature>
<feature type="transmembrane region" description="Helical" evidence="1">
    <location>
        <begin position="71"/>
        <end position="89"/>
    </location>
</feature>
<accession>A0A840F253</accession>
<protein>
    <submittedName>
        <fullName evidence="2">Succinate-acetate transporter protein</fullName>
    </submittedName>
</protein>